<accession>A0A6J6BUW5</accession>
<protein>
    <submittedName>
        <fullName evidence="2">Unannotated protein</fullName>
    </submittedName>
</protein>
<dbReference type="GO" id="GO:0005506">
    <property type="term" value="F:iron ion binding"/>
    <property type="evidence" value="ECO:0007669"/>
    <property type="project" value="InterPro"/>
</dbReference>
<gene>
    <name evidence="2" type="ORF">UFOPK1440_00526</name>
    <name evidence="3" type="ORF">UFOPK1946_00660</name>
</gene>
<reference evidence="2" key="1">
    <citation type="submission" date="2020-05" db="EMBL/GenBank/DDBJ databases">
        <authorList>
            <person name="Chiriac C."/>
            <person name="Salcher M."/>
            <person name="Ghai R."/>
            <person name="Kavagutti S V."/>
        </authorList>
    </citation>
    <scope>NUCLEOTIDE SEQUENCE</scope>
</reference>
<dbReference type="InterPro" id="IPR001128">
    <property type="entry name" value="Cyt_P450"/>
</dbReference>
<evidence type="ECO:0000313" key="3">
    <source>
        <dbReference type="EMBL" id="CAB4623257.1"/>
    </source>
</evidence>
<proteinExistence type="inferred from homology"/>
<dbReference type="GO" id="GO:0020037">
    <property type="term" value="F:heme binding"/>
    <property type="evidence" value="ECO:0007669"/>
    <property type="project" value="InterPro"/>
</dbReference>
<dbReference type="InterPro" id="IPR017972">
    <property type="entry name" value="Cyt_P450_CS"/>
</dbReference>
<dbReference type="AlphaFoldDB" id="A0A6J6BUW5"/>
<dbReference type="PANTHER" id="PTHR46696">
    <property type="entry name" value="P450, PUTATIVE (EUROFUNG)-RELATED"/>
    <property type="match status" value="1"/>
</dbReference>
<evidence type="ECO:0000256" key="1">
    <source>
        <dbReference type="ARBA" id="ARBA00010617"/>
    </source>
</evidence>
<organism evidence="2">
    <name type="scientific">freshwater metagenome</name>
    <dbReference type="NCBI Taxonomy" id="449393"/>
    <lineage>
        <taxon>unclassified sequences</taxon>
        <taxon>metagenomes</taxon>
        <taxon>ecological metagenomes</taxon>
    </lineage>
</organism>
<dbReference type="GO" id="GO:0004497">
    <property type="term" value="F:monooxygenase activity"/>
    <property type="evidence" value="ECO:0007669"/>
    <property type="project" value="InterPro"/>
</dbReference>
<dbReference type="PRINTS" id="PR00359">
    <property type="entry name" value="BP450"/>
</dbReference>
<dbReference type="Pfam" id="PF00067">
    <property type="entry name" value="p450"/>
    <property type="match status" value="1"/>
</dbReference>
<dbReference type="Gene3D" id="1.10.630.10">
    <property type="entry name" value="Cytochrome P450"/>
    <property type="match status" value="1"/>
</dbReference>
<comment type="similarity">
    <text evidence="1">Belongs to the cytochrome P450 family.</text>
</comment>
<sequence length="351" mass="39320">MAVVKVPISHEISGHKAVRQALRDTGTYSSDLQGDADVREYRQLPLEVDPPRHHLFRTALAPYFVKPAIEKFIPEFEDLARKHITRFFAEGGDVVTNLALPLVMGNLGVIYNRPQDVQEWIEWGPDVWTAAGPIRSGDVLHGYLDRIYEEALEGKTADMWREIATLEIDGKVVSAEEFRGITGVLLAGGRDTVVKLLTGIVWHLGNSQRDFELLKNDSTLFDGAIDELLRFLSPLPAMARTTVPESTSKELPTDRYVQISFISANFDETVFENPFEIDILRSRNPHLSFGFGPHTCIGNHITEIEAKVFLKALLEVAGPWIISNKSEIRFYEGALSNVPAHFAQLIVDSSR</sequence>
<dbReference type="PANTHER" id="PTHR46696:SF1">
    <property type="entry name" value="CYTOCHROME P450 YJIB-RELATED"/>
    <property type="match status" value="1"/>
</dbReference>
<dbReference type="EMBL" id="CAEZSP010000018">
    <property type="protein sequence ID" value="CAB4541998.1"/>
    <property type="molecule type" value="Genomic_DNA"/>
</dbReference>
<evidence type="ECO:0000313" key="2">
    <source>
        <dbReference type="EMBL" id="CAB4541998.1"/>
    </source>
</evidence>
<dbReference type="PROSITE" id="PS00086">
    <property type="entry name" value="CYTOCHROME_P450"/>
    <property type="match status" value="1"/>
</dbReference>
<dbReference type="InterPro" id="IPR002397">
    <property type="entry name" value="Cyt_P450_B"/>
</dbReference>
<name>A0A6J6BUW5_9ZZZZ</name>
<dbReference type="SUPFAM" id="SSF48264">
    <property type="entry name" value="Cytochrome P450"/>
    <property type="match status" value="1"/>
</dbReference>
<dbReference type="GO" id="GO:0016705">
    <property type="term" value="F:oxidoreductase activity, acting on paired donors, with incorporation or reduction of molecular oxygen"/>
    <property type="evidence" value="ECO:0007669"/>
    <property type="project" value="InterPro"/>
</dbReference>
<dbReference type="EMBL" id="CAEZVG010000029">
    <property type="protein sequence ID" value="CAB4623257.1"/>
    <property type="molecule type" value="Genomic_DNA"/>
</dbReference>
<dbReference type="InterPro" id="IPR036396">
    <property type="entry name" value="Cyt_P450_sf"/>
</dbReference>